<protein>
    <recommendedName>
        <fullName evidence="4">Darcynin 1</fullName>
    </recommendedName>
</protein>
<dbReference type="EMBL" id="JAUJEA010000006">
    <property type="protein sequence ID" value="MDN5203060.1"/>
    <property type="molecule type" value="Genomic_DNA"/>
</dbReference>
<proteinExistence type="inferred from homology"/>
<name>A0ABT8KQR3_9BACT</name>
<dbReference type="Pfam" id="PF17074">
    <property type="entry name" value="Darcynin"/>
    <property type="match status" value="1"/>
</dbReference>
<evidence type="ECO:0000256" key="1">
    <source>
        <dbReference type="ARBA" id="ARBA00006869"/>
    </source>
</evidence>
<evidence type="ECO:0008006" key="4">
    <source>
        <dbReference type="Google" id="ProtNLM"/>
    </source>
</evidence>
<evidence type="ECO:0000313" key="3">
    <source>
        <dbReference type="Proteomes" id="UP001172082"/>
    </source>
</evidence>
<gene>
    <name evidence="2" type="ORF">QQ008_16850</name>
</gene>
<keyword evidence="3" id="KW-1185">Reference proteome</keyword>
<reference evidence="2" key="1">
    <citation type="submission" date="2023-06" db="EMBL/GenBank/DDBJ databases">
        <title>Genomic of Parafulvivirga corallium.</title>
        <authorList>
            <person name="Wang G."/>
        </authorList>
    </citation>
    <scope>NUCLEOTIDE SEQUENCE</scope>
    <source>
        <strain evidence="2">BMA10</strain>
    </source>
</reference>
<dbReference type="Proteomes" id="UP001172082">
    <property type="component" value="Unassembled WGS sequence"/>
</dbReference>
<comment type="caution">
    <text evidence="2">The sequence shown here is derived from an EMBL/GenBank/DDBJ whole genome shotgun (WGS) entry which is preliminary data.</text>
</comment>
<organism evidence="2 3">
    <name type="scientific">Splendidivirga corallicola</name>
    <dbReference type="NCBI Taxonomy" id="3051826"/>
    <lineage>
        <taxon>Bacteria</taxon>
        <taxon>Pseudomonadati</taxon>
        <taxon>Bacteroidota</taxon>
        <taxon>Cytophagia</taxon>
        <taxon>Cytophagales</taxon>
        <taxon>Splendidivirgaceae</taxon>
        <taxon>Splendidivirga</taxon>
    </lineage>
</organism>
<accession>A0ABT8KQR3</accession>
<evidence type="ECO:0000313" key="2">
    <source>
        <dbReference type="EMBL" id="MDN5203060.1"/>
    </source>
</evidence>
<dbReference type="Gene3D" id="3.30.70.3420">
    <property type="match status" value="1"/>
</dbReference>
<comment type="similarity">
    <text evidence="1">Belongs to the darcynin family.</text>
</comment>
<sequence length="110" mass="13272">MKHTILILYRATEYWLQLSREERGEFFEKELAPIMVKYQQALTIRLFDSEAFHAKTSDFMIVECTDLEQYYFFIEEIRDTKLFSEPYIELTDVIMGIENGFKQFEESSEK</sequence>
<dbReference type="InterPro" id="IPR031409">
    <property type="entry name" value="Darcynin"/>
</dbReference>
<dbReference type="RefSeq" id="WP_346753082.1">
    <property type="nucleotide sequence ID" value="NZ_JAUJEA010000006.1"/>
</dbReference>